<evidence type="ECO:0000313" key="2">
    <source>
        <dbReference type="EMBL" id="MDF2257695.1"/>
    </source>
</evidence>
<accession>A0ABT5Z1J2</accession>
<sequence>MPAAHRFATHSRSAYVPRAATSRRRPNHPLRARTDLATLAARLTPRDLWLTAMLHEHRVLTSHHISALAFTSHRCANRRLRDLYFLGVVDSFRPLLQTGSAPEHYTLGRTGAEVLAATRGTDLASIGWRKDLCARTAFSPTLDHDLDVNTHLVTLAATHRQRSNEHLALWLSPRSAKRLWGDWIRPDAYAHWQSGPTMVPFFFEYDTGTERPLARLEAKLPGYASLAATTGTRTALLIHTSTTRREAALRTRLTDTAHQAQLPVATTSADLMSPAGLAGPVWLPLGDTAGGRLPLAALAAHWPGLTPALTTQDPALSPGEADTRPWRPITPLPPDGGVR</sequence>
<keyword evidence="3" id="KW-1185">Reference proteome</keyword>
<comment type="caution">
    <text evidence="2">The sequence shown here is derived from an EMBL/GenBank/DDBJ whole genome shotgun (WGS) entry which is preliminary data.</text>
</comment>
<feature type="region of interest" description="Disordered" evidence="1">
    <location>
        <begin position="309"/>
        <end position="339"/>
    </location>
</feature>
<gene>
    <name evidence="2" type="ORF">P2L57_18820</name>
</gene>
<dbReference type="EMBL" id="JARHTQ010000011">
    <property type="protein sequence ID" value="MDF2257695.1"/>
    <property type="molecule type" value="Genomic_DNA"/>
</dbReference>
<organism evidence="2 3">
    <name type="scientific">Streptantibioticus ferralitis</name>
    <dbReference type="NCBI Taxonomy" id="236510"/>
    <lineage>
        <taxon>Bacteria</taxon>
        <taxon>Bacillati</taxon>
        <taxon>Actinomycetota</taxon>
        <taxon>Actinomycetes</taxon>
        <taxon>Kitasatosporales</taxon>
        <taxon>Streptomycetaceae</taxon>
        <taxon>Streptantibioticus</taxon>
    </lineage>
</organism>
<protein>
    <submittedName>
        <fullName evidence="2">Replication-relaxation family protein</fullName>
    </submittedName>
</protein>
<evidence type="ECO:0000256" key="1">
    <source>
        <dbReference type="SAM" id="MobiDB-lite"/>
    </source>
</evidence>
<dbReference type="Pfam" id="PF13814">
    <property type="entry name" value="Replic_Relax"/>
    <property type="match status" value="1"/>
</dbReference>
<evidence type="ECO:0000313" key="3">
    <source>
        <dbReference type="Proteomes" id="UP001220022"/>
    </source>
</evidence>
<dbReference type="InterPro" id="IPR025855">
    <property type="entry name" value="Replic_Relax"/>
</dbReference>
<name>A0ABT5Z1J2_9ACTN</name>
<dbReference type="Proteomes" id="UP001220022">
    <property type="component" value="Unassembled WGS sequence"/>
</dbReference>
<dbReference type="RefSeq" id="WP_275815963.1">
    <property type="nucleotide sequence ID" value="NZ_BAAANM010000022.1"/>
</dbReference>
<feature type="compositionally biased region" description="Pro residues" evidence="1">
    <location>
        <begin position="328"/>
        <end position="339"/>
    </location>
</feature>
<reference evidence="2 3" key="1">
    <citation type="submission" date="2023-03" db="EMBL/GenBank/DDBJ databases">
        <title>Draft genome sequence of type strain Streptomyces ferralitis JCM 14344.</title>
        <authorList>
            <person name="Klaysubun C."/>
            <person name="Duangmal K."/>
        </authorList>
    </citation>
    <scope>NUCLEOTIDE SEQUENCE [LARGE SCALE GENOMIC DNA]</scope>
    <source>
        <strain evidence="2 3">JCM 14344</strain>
    </source>
</reference>
<proteinExistence type="predicted"/>